<keyword evidence="3" id="KW-1185">Reference proteome</keyword>
<proteinExistence type="predicted"/>
<feature type="region of interest" description="Disordered" evidence="1">
    <location>
        <begin position="279"/>
        <end position="319"/>
    </location>
</feature>
<evidence type="ECO:0000256" key="1">
    <source>
        <dbReference type="SAM" id="MobiDB-lite"/>
    </source>
</evidence>
<reference evidence="2 3" key="1">
    <citation type="journal article" date="2020" name="Syst. Appl. Microbiol.">
        <title>Alienimonas chondri sp. nov., a novel planctomycete isolated from the biofilm of the red alga Chondrus crispus.</title>
        <authorList>
            <person name="Vitorino I."/>
            <person name="Albuquerque L."/>
            <person name="Wiegand S."/>
            <person name="Kallscheuer N."/>
            <person name="da Costa M.S."/>
            <person name="Lobo-da-Cunha A."/>
            <person name="Jogler C."/>
            <person name="Lage O.M."/>
        </authorList>
    </citation>
    <scope>NUCLEOTIDE SEQUENCE [LARGE SCALE GENOMIC DNA]</scope>
    <source>
        <strain evidence="2 3">LzC2</strain>
    </source>
</reference>
<evidence type="ECO:0000313" key="3">
    <source>
        <dbReference type="Proteomes" id="UP000609651"/>
    </source>
</evidence>
<accession>A0ABX1VFF0</accession>
<feature type="compositionally biased region" description="Pro residues" evidence="1">
    <location>
        <begin position="301"/>
        <end position="311"/>
    </location>
</feature>
<organism evidence="2 3">
    <name type="scientific">Alienimonas chondri</name>
    <dbReference type="NCBI Taxonomy" id="2681879"/>
    <lineage>
        <taxon>Bacteria</taxon>
        <taxon>Pseudomonadati</taxon>
        <taxon>Planctomycetota</taxon>
        <taxon>Planctomycetia</taxon>
        <taxon>Planctomycetales</taxon>
        <taxon>Planctomycetaceae</taxon>
        <taxon>Alienimonas</taxon>
    </lineage>
</organism>
<sequence length="327" mass="37208">MKFAMSTAVGLLTWCVASGRADEILGPAEAKTADEIYAYVERRFETTLAKARAEVAADPAGFNLEESSLVELIAGYALDVTGIEFKDDGTKVERGEELTREMGYEVSKRYVKLFAADPEQPDAFKDLAWVLSAIPQSRPLVGSGPISDRSFEAMQYGFYRAFAERLIRDPAARKRYLWFAAYLGNPYHHTLDGGRGINLIIQVKSLYDNRGFGHSNVGAYYWRDAFAFVVLLEAFGKTSLLKEMDPAKLEPATDRFYDWITESFWHLVPREDGLGWEYQDEAQPPRRFEKDADLDRRFPPLKNPPKTPFPDWPEKLPAPDRLVIRSW</sequence>
<gene>
    <name evidence="2" type="ORF">LzC2_26840</name>
</gene>
<evidence type="ECO:0000313" key="2">
    <source>
        <dbReference type="EMBL" id="NNJ26595.1"/>
    </source>
</evidence>
<dbReference type="EMBL" id="WTPX01000086">
    <property type="protein sequence ID" value="NNJ26595.1"/>
    <property type="molecule type" value="Genomic_DNA"/>
</dbReference>
<protein>
    <submittedName>
        <fullName evidence="2">Uncharacterized protein</fullName>
    </submittedName>
</protein>
<comment type="caution">
    <text evidence="2">The sequence shown here is derived from an EMBL/GenBank/DDBJ whole genome shotgun (WGS) entry which is preliminary data.</text>
</comment>
<name>A0ABX1VFF0_9PLAN</name>
<dbReference type="RefSeq" id="WP_171187739.1">
    <property type="nucleotide sequence ID" value="NZ_WTPX01000086.1"/>
</dbReference>
<dbReference type="Proteomes" id="UP000609651">
    <property type="component" value="Unassembled WGS sequence"/>
</dbReference>
<feature type="compositionally biased region" description="Basic and acidic residues" evidence="1">
    <location>
        <begin position="283"/>
        <end position="298"/>
    </location>
</feature>